<keyword evidence="2" id="KW-0175">Coiled coil</keyword>
<dbReference type="Gene3D" id="3.30.70.1880">
    <property type="entry name" value="Protein of unknown function DUF881"/>
    <property type="match status" value="1"/>
</dbReference>
<evidence type="ECO:0000256" key="3">
    <source>
        <dbReference type="SAM" id="Phobius"/>
    </source>
</evidence>
<dbReference type="Proteomes" id="UP000235050">
    <property type="component" value="Unassembled WGS sequence"/>
</dbReference>
<keyword evidence="5" id="KW-1185">Reference proteome</keyword>
<dbReference type="InterPro" id="IPR010273">
    <property type="entry name" value="DUF881"/>
</dbReference>
<dbReference type="PANTHER" id="PTHR37313">
    <property type="entry name" value="UPF0749 PROTEIN RV1825"/>
    <property type="match status" value="1"/>
</dbReference>
<accession>A0A2N5JAA8</accession>
<dbReference type="AlphaFoldDB" id="A0A2N5JAA8"/>
<keyword evidence="3" id="KW-0472">Membrane</keyword>
<feature type="transmembrane region" description="Helical" evidence="3">
    <location>
        <begin position="12"/>
        <end position="31"/>
    </location>
</feature>
<dbReference type="Pfam" id="PF05949">
    <property type="entry name" value="DUF881"/>
    <property type="match status" value="1"/>
</dbReference>
<dbReference type="GO" id="GO:0005886">
    <property type="term" value="C:plasma membrane"/>
    <property type="evidence" value="ECO:0007669"/>
    <property type="project" value="TreeGrafter"/>
</dbReference>
<protein>
    <recommendedName>
        <fullName evidence="6">DUF881 domain-containing protein</fullName>
    </recommendedName>
</protein>
<keyword evidence="3" id="KW-0812">Transmembrane</keyword>
<reference evidence="4 5" key="1">
    <citation type="submission" date="2017-07" db="EMBL/GenBank/DDBJ databases">
        <title>Bifidobacterium novel species.</title>
        <authorList>
            <person name="Lugli G.A."/>
            <person name="Milani C."/>
            <person name="Duranti S."/>
            <person name="Mangifesta M."/>
        </authorList>
    </citation>
    <scope>NUCLEOTIDE SEQUENCE [LARGE SCALE GENOMIC DNA]</scope>
    <source>
        <strain evidence="5">Uis1B</strain>
    </source>
</reference>
<dbReference type="OrthoDB" id="3214641at2"/>
<gene>
    <name evidence="4" type="ORF">Uis1B_1024</name>
</gene>
<dbReference type="EMBL" id="NMWU01000017">
    <property type="protein sequence ID" value="PLS31140.1"/>
    <property type="molecule type" value="Genomic_DNA"/>
</dbReference>
<feature type="coiled-coil region" evidence="2">
    <location>
        <begin position="51"/>
        <end position="78"/>
    </location>
</feature>
<evidence type="ECO:0000256" key="1">
    <source>
        <dbReference type="ARBA" id="ARBA00009108"/>
    </source>
</evidence>
<evidence type="ECO:0000313" key="5">
    <source>
        <dbReference type="Proteomes" id="UP000235050"/>
    </source>
</evidence>
<comment type="caution">
    <text evidence="4">The sequence shown here is derived from an EMBL/GenBank/DDBJ whole genome shotgun (WGS) entry which is preliminary data.</text>
</comment>
<name>A0A2N5JAA8_9BIFI</name>
<organism evidence="4 5">
    <name type="scientific">Bifidobacterium margollesii</name>
    <dbReference type="NCBI Taxonomy" id="2020964"/>
    <lineage>
        <taxon>Bacteria</taxon>
        <taxon>Bacillati</taxon>
        <taxon>Actinomycetota</taxon>
        <taxon>Actinomycetes</taxon>
        <taxon>Bifidobacteriales</taxon>
        <taxon>Bifidobacteriaceae</taxon>
        <taxon>Bifidobacterium</taxon>
    </lineage>
</organism>
<dbReference type="RefSeq" id="WP_101616286.1">
    <property type="nucleotide sequence ID" value="NZ_NMWU01000017.1"/>
</dbReference>
<comment type="similarity">
    <text evidence="1">Belongs to the UPF0749 family.</text>
</comment>
<evidence type="ECO:0008006" key="6">
    <source>
        <dbReference type="Google" id="ProtNLM"/>
    </source>
</evidence>
<evidence type="ECO:0000313" key="4">
    <source>
        <dbReference type="EMBL" id="PLS31140.1"/>
    </source>
</evidence>
<sequence>MGKHGGRHVAKRSIWGGIAMFVILALVGFLFSTNVRVNRTVVVTSDTTQLINERARRVDELQTEINSLSTKIDSLKALSTNTKTPTGEEAGAGTKLPAVEGPGVTVTLNDSPLWEQKVGDSGSTADINDYVVHQQDIEAVVNALWAGGAESMTIQDQRVLFDTAVRCVGNVLLLHGKQYAPPYRISAIGPTDRMIAALDDSPTIQIYQQYVASIGLGWQVERKDLLKFPEATSSLQTLKYATVENSTAEKSTAKTK</sequence>
<proteinExistence type="inferred from homology"/>
<dbReference type="PANTHER" id="PTHR37313:SF4">
    <property type="entry name" value="CONSERVED MEMBRANE PROTEIN-RELATED"/>
    <property type="match status" value="1"/>
</dbReference>
<evidence type="ECO:0000256" key="2">
    <source>
        <dbReference type="SAM" id="Coils"/>
    </source>
</evidence>
<keyword evidence="3" id="KW-1133">Transmembrane helix</keyword>